<dbReference type="Proteomes" id="UP001367676">
    <property type="component" value="Unassembled WGS sequence"/>
</dbReference>
<reference evidence="1 2" key="1">
    <citation type="submission" date="2024-03" db="EMBL/GenBank/DDBJ databases">
        <title>Adaptation during the transition from Ophiocordyceps entomopathogen to insect associate is accompanied by gene loss and intensified selection.</title>
        <authorList>
            <person name="Ward C.M."/>
            <person name="Onetto C.A."/>
            <person name="Borneman A.R."/>
        </authorList>
    </citation>
    <scope>NUCLEOTIDE SEQUENCE [LARGE SCALE GENOMIC DNA]</scope>
    <source>
        <strain evidence="1">AWRI1</strain>
        <tissue evidence="1">Single Adult Female</tissue>
    </source>
</reference>
<proteinExistence type="predicted"/>
<name>A0AAN9XZE9_9HEMI</name>
<comment type="caution">
    <text evidence="1">The sequence shown here is derived from an EMBL/GenBank/DDBJ whole genome shotgun (WGS) entry which is preliminary data.</text>
</comment>
<sequence length="285" mass="33235">MRDAPHFKTNVATFAASRISPLISVLPSFLPGVSGVKSKFGTINSVSSLVPQTANYFQFRSFSNDQEEKNQKDASTEEEWKQVVIRRLLDLYPYHEYRSMDYFDLLDPFMEGKTVLSMEKEMLVYRERFATYRLIHKIEDVARRLLDDNVDNACRVFYLIDTGEKWLMDKEINYDECWLSLITCSKQPLAEKLMKKLKETDITPSIFSLAMKKVYCELKLKSGSFHGWSIDFVDFGPEDIVGVLYNLPLDETDLVCMKILFNLDEPAKWHIDLHKTKKLNDIHRT</sequence>
<protein>
    <submittedName>
        <fullName evidence="1">Uncharacterized protein</fullName>
    </submittedName>
</protein>
<evidence type="ECO:0000313" key="2">
    <source>
        <dbReference type="Proteomes" id="UP001367676"/>
    </source>
</evidence>
<evidence type="ECO:0000313" key="1">
    <source>
        <dbReference type="EMBL" id="KAK7576466.1"/>
    </source>
</evidence>
<keyword evidence="2" id="KW-1185">Reference proteome</keyword>
<dbReference type="EMBL" id="JBBCAQ010000036">
    <property type="protein sequence ID" value="KAK7576466.1"/>
    <property type="molecule type" value="Genomic_DNA"/>
</dbReference>
<organism evidence="1 2">
    <name type="scientific">Parthenolecanium corni</name>
    <dbReference type="NCBI Taxonomy" id="536013"/>
    <lineage>
        <taxon>Eukaryota</taxon>
        <taxon>Metazoa</taxon>
        <taxon>Ecdysozoa</taxon>
        <taxon>Arthropoda</taxon>
        <taxon>Hexapoda</taxon>
        <taxon>Insecta</taxon>
        <taxon>Pterygota</taxon>
        <taxon>Neoptera</taxon>
        <taxon>Paraneoptera</taxon>
        <taxon>Hemiptera</taxon>
        <taxon>Sternorrhyncha</taxon>
        <taxon>Coccoidea</taxon>
        <taxon>Coccidae</taxon>
        <taxon>Parthenolecanium</taxon>
    </lineage>
</organism>
<dbReference type="AlphaFoldDB" id="A0AAN9XZE9"/>
<accession>A0AAN9XZE9</accession>
<gene>
    <name evidence="1" type="ORF">V9T40_012752</name>
</gene>